<dbReference type="AlphaFoldDB" id="A0A1I4PLE4"/>
<organism evidence="3 4">
    <name type="scientific">Nitrosomonas communis</name>
    <dbReference type="NCBI Taxonomy" id="44574"/>
    <lineage>
        <taxon>Bacteria</taxon>
        <taxon>Pseudomonadati</taxon>
        <taxon>Pseudomonadota</taxon>
        <taxon>Betaproteobacteria</taxon>
        <taxon>Nitrosomonadales</taxon>
        <taxon>Nitrosomonadaceae</taxon>
        <taxon>Nitrosomonas</taxon>
    </lineage>
</organism>
<protein>
    <submittedName>
        <fullName evidence="3">Transposase DDE domain-containing protein</fullName>
    </submittedName>
</protein>
<keyword evidence="1" id="KW-0812">Transmembrane</keyword>
<reference evidence="4" key="1">
    <citation type="submission" date="2016-10" db="EMBL/GenBank/DDBJ databases">
        <authorList>
            <person name="Varghese N."/>
            <person name="Submissions S."/>
        </authorList>
    </citation>
    <scope>NUCLEOTIDE SEQUENCE [LARGE SCALE GENOMIC DNA]</scope>
    <source>
        <strain evidence="4">Nm44</strain>
    </source>
</reference>
<feature type="transmembrane region" description="Helical" evidence="1">
    <location>
        <begin position="87"/>
        <end position="104"/>
    </location>
</feature>
<evidence type="ECO:0000313" key="4">
    <source>
        <dbReference type="Proteomes" id="UP000183287"/>
    </source>
</evidence>
<keyword evidence="1" id="KW-0472">Membrane</keyword>
<sequence>MTVIPYRNWRALCLINSLVPGITPRSHSLSNCGSRACSSLLKVRKNMKNKLLPQFGKLLLRKRSTIEIVNDLLKNISQIEYSRHRSLVNFFLNLIAGLVAYSLWEKKPSLNIRFSQALPVVGDDSYVELTLH</sequence>
<dbReference type="Pfam" id="PF13612">
    <property type="entry name" value="DDE_Tnp_1_3"/>
    <property type="match status" value="1"/>
</dbReference>
<dbReference type="Proteomes" id="UP000183287">
    <property type="component" value="Unassembled WGS sequence"/>
</dbReference>
<proteinExistence type="predicted"/>
<evidence type="ECO:0000313" key="3">
    <source>
        <dbReference type="EMBL" id="SFM28639.1"/>
    </source>
</evidence>
<accession>A0A1I4PLE4</accession>
<name>A0A1I4PLE4_9PROT</name>
<evidence type="ECO:0000259" key="2">
    <source>
        <dbReference type="Pfam" id="PF13612"/>
    </source>
</evidence>
<keyword evidence="1" id="KW-1133">Transmembrane helix</keyword>
<dbReference type="EMBL" id="FOUB01000021">
    <property type="protein sequence ID" value="SFM28639.1"/>
    <property type="molecule type" value="Genomic_DNA"/>
</dbReference>
<keyword evidence="4" id="KW-1185">Reference proteome</keyword>
<evidence type="ECO:0000256" key="1">
    <source>
        <dbReference type="SAM" id="Phobius"/>
    </source>
</evidence>
<feature type="domain" description="Transposase DDE" evidence="2">
    <location>
        <begin position="40"/>
        <end position="86"/>
    </location>
</feature>
<gene>
    <name evidence="3" type="ORF">SAMN05421863_102120</name>
</gene>
<dbReference type="InterPro" id="IPR025668">
    <property type="entry name" value="Tnp_DDE_dom"/>
</dbReference>